<organism evidence="1 2">
    <name type="scientific">Coregonus suidteri</name>
    <dbReference type="NCBI Taxonomy" id="861788"/>
    <lineage>
        <taxon>Eukaryota</taxon>
        <taxon>Metazoa</taxon>
        <taxon>Chordata</taxon>
        <taxon>Craniata</taxon>
        <taxon>Vertebrata</taxon>
        <taxon>Euteleostomi</taxon>
        <taxon>Actinopterygii</taxon>
        <taxon>Neopterygii</taxon>
        <taxon>Teleostei</taxon>
        <taxon>Protacanthopterygii</taxon>
        <taxon>Salmoniformes</taxon>
        <taxon>Salmonidae</taxon>
        <taxon>Coregoninae</taxon>
        <taxon>Coregonus</taxon>
    </lineage>
</organism>
<accession>A0AAN8QQZ8</accession>
<keyword evidence="2" id="KW-1185">Reference proteome</keyword>
<sequence>MSACATSSSSSSDPATINHVYYYEFQIPVRGTCSEDWWSFQDSCYLALKKGSSAGTAQTKKVSSWEHSCLFLTVRMSWTTSTK</sequence>
<gene>
    <name evidence="1" type="ORF">J4Q44_G00163870</name>
</gene>
<proteinExistence type="predicted"/>
<reference evidence="1 2" key="1">
    <citation type="submission" date="2021-04" db="EMBL/GenBank/DDBJ databases">
        <authorList>
            <person name="De Guttry C."/>
            <person name="Zahm M."/>
            <person name="Klopp C."/>
            <person name="Cabau C."/>
            <person name="Louis A."/>
            <person name="Berthelot C."/>
            <person name="Parey E."/>
            <person name="Roest Crollius H."/>
            <person name="Montfort J."/>
            <person name="Robinson-Rechavi M."/>
            <person name="Bucao C."/>
            <person name="Bouchez O."/>
            <person name="Gislard M."/>
            <person name="Lluch J."/>
            <person name="Milhes M."/>
            <person name="Lampietro C."/>
            <person name="Lopez Roques C."/>
            <person name="Donnadieu C."/>
            <person name="Braasch I."/>
            <person name="Desvignes T."/>
            <person name="Postlethwait J."/>
            <person name="Bobe J."/>
            <person name="Wedekind C."/>
            <person name="Guiguen Y."/>
        </authorList>
    </citation>
    <scope>NUCLEOTIDE SEQUENCE [LARGE SCALE GENOMIC DNA]</scope>
    <source>
        <strain evidence="1">Cs_M1</strain>
        <tissue evidence="1">Blood</tissue>
    </source>
</reference>
<evidence type="ECO:0000313" key="2">
    <source>
        <dbReference type="Proteomes" id="UP001356427"/>
    </source>
</evidence>
<protein>
    <submittedName>
        <fullName evidence="1">Uncharacterized protein</fullName>
    </submittedName>
</protein>
<comment type="caution">
    <text evidence="1">The sequence shown here is derived from an EMBL/GenBank/DDBJ whole genome shotgun (WGS) entry which is preliminary data.</text>
</comment>
<dbReference type="AlphaFoldDB" id="A0AAN8QQZ8"/>
<dbReference type="Proteomes" id="UP001356427">
    <property type="component" value="Unassembled WGS sequence"/>
</dbReference>
<dbReference type="EMBL" id="JAGTTL010000014">
    <property type="protein sequence ID" value="KAK6313040.1"/>
    <property type="molecule type" value="Genomic_DNA"/>
</dbReference>
<name>A0AAN8QQZ8_9TELE</name>
<evidence type="ECO:0000313" key="1">
    <source>
        <dbReference type="EMBL" id="KAK6313040.1"/>
    </source>
</evidence>